<evidence type="ECO:0000313" key="1">
    <source>
        <dbReference type="EMBL" id="SFZ81644.1"/>
    </source>
</evidence>
<dbReference type="STRING" id="1349785.GCA_000509405_01047"/>
<dbReference type="KEGG" id="tmar:MARIT_1214"/>
<name>A0A2H1E8E3_9FLAO</name>
<organism evidence="1 2">
    <name type="scientific">Tenacibaculum maritimum NCIMB 2154</name>
    <dbReference type="NCBI Taxonomy" id="1349785"/>
    <lineage>
        <taxon>Bacteria</taxon>
        <taxon>Pseudomonadati</taxon>
        <taxon>Bacteroidota</taxon>
        <taxon>Flavobacteriia</taxon>
        <taxon>Flavobacteriales</taxon>
        <taxon>Flavobacteriaceae</taxon>
        <taxon>Tenacibaculum</taxon>
    </lineage>
</organism>
<gene>
    <name evidence="1" type="ORF">MARIT_1214</name>
</gene>
<reference evidence="1 2" key="1">
    <citation type="submission" date="2016-11" db="EMBL/GenBank/DDBJ databases">
        <authorList>
            <person name="Jaros S."/>
            <person name="Januszkiewicz K."/>
            <person name="Wedrychowicz H."/>
        </authorList>
    </citation>
    <scope>NUCLEOTIDE SEQUENCE [LARGE SCALE GENOMIC DNA]</scope>
    <source>
        <strain evidence="1">NCIMB 2154T</strain>
    </source>
</reference>
<dbReference type="Proteomes" id="UP000231564">
    <property type="component" value="Chromosome MARIT"/>
</dbReference>
<keyword evidence="2" id="KW-1185">Reference proteome</keyword>
<dbReference type="EMBL" id="LT634361">
    <property type="protein sequence ID" value="SFZ81644.1"/>
    <property type="molecule type" value="Genomic_DNA"/>
</dbReference>
<sequence>MTPGTQPQNVNNNIIINDPQPFPITDKGGKIIANKTLNKLI</sequence>
<dbReference type="AlphaFoldDB" id="A0A2H1E8E3"/>
<protein>
    <submittedName>
        <fullName evidence="1">Uncharacterized protein</fullName>
    </submittedName>
</protein>
<evidence type="ECO:0000313" key="2">
    <source>
        <dbReference type="Proteomes" id="UP000231564"/>
    </source>
</evidence>
<accession>A0A2H1E8E3</accession>
<proteinExistence type="predicted"/>